<evidence type="ECO:0000256" key="1">
    <source>
        <dbReference type="SAM" id="MobiDB-lite"/>
    </source>
</evidence>
<reference evidence="2 3" key="1">
    <citation type="submission" date="2021-01" db="EMBL/GenBank/DDBJ databases">
        <title>Whole genome shotgun sequence of Actinoplanes couchii NBRC 106145.</title>
        <authorList>
            <person name="Komaki H."/>
            <person name="Tamura T."/>
        </authorList>
    </citation>
    <scope>NUCLEOTIDE SEQUENCE [LARGE SCALE GENOMIC DNA]</scope>
    <source>
        <strain evidence="2 3">NBRC 106145</strain>
    </source>
</reference>
<protein>
    <submittedName>
        <fullName evidence="2">Uncharacterized protein</fullName>
    </submittedName>
</protein>
<keyword evidence="3" id="KW-1185">Reference proteome</keyword>
<gene>
    <name evidence="2" type="ORF">Aco03nite_075890</name>
</gene>
<name>A0ABQ3XL01_9ACTN</name>
<dbReference type="EMBL" id="BOMG01000094">
    <property type="protein sequence ID" value="GID59185.1"/>
    <property type="molecule type" value="Genomic_DNA"/>
</dbReference>
<feature type="region of interest" description="Disordered" evidence="1">
    <location>
        <begin position="28"/>
        <end position="49"/>
    </location>
</feature>
<dbReference type="Proteomes" id="UP000612282">
    <property type="component" value="Unassembled WGS sequence"/>
</dbReference>
<evidence type="ECO:0000313" key="3">
    <source>
        <dbReference type="Proteomes" id="UP000612282"/>
    </source>
</evidence>
<accession>A0ABQ3XL01</accession>
<evidence type="ECO:0000313" key="2">
    <source>
        <dbReference type="EMBL" id="GID59185.1"/>
    </source>
</evidence>
<proteinExistence type="predicted"/>
<sequence length="100" mass="10608">MPRPEARHDPGDENLVIGVPPELPVVDLGVRHDHPPEVTGPVGTSDHHEHTLSAGAVHRTLTLAVLRGALLDLLATGDEPRLTEAVTHHLSLLRAHGSAS</sequence>
<comment type="caution">
    <text evidence="2">The sequence shown here is derived from an EMBL/GenBank/DDBJ whole genome shotgun (WGS) entry which is preliminary data.</text>
</comment>
<organism evidence="2 3">
    <name type="scientific">Actinoplanes couchii</name>
    <dbReference type="NCBI Taxonomy" id="403638"/>
    <lineage>
        <taxon>Bacteria</taxon>
        <taxon>Bacillati</taxon>
        <taxon>Actinomycetota</taxon>
        <taxon>Actinomycetes</taxon>
        <taxon>Micromonosporales</taxon>
        <taxon>Micromonosporaceae</taxon>
        <taxon>Actinoplanes</taxon>
    </lineage>
</organism>